<accession>A0A4Y7PXQ9</accession>
<evidence type="ECO:0000313" key="1">
    <source>
        <dbReference type="EMBL" id="TDL19320.1"/>
    </source>
</evidence>
<proteinExistence type="predicted"/>
<dbReference type="AlphaFoldDB" id="A0A4Y7PXQ9"/>
<protein>
    <submittedName>
        <fullName evidence="1">Uncharacterized protein</fullName>
    </submittedName>
</protein>
<dbReference type="VEuPathDB" id="FungiDB:BD410DRAFT_445425"/>
<sequence length="152" mass="17430">MLSYMRSQEAQAPAWVPIPSPLKSWIKGYPGMLAPLECNRLSEVRNTYNESYVCEKERPFVLHRPVEVEESLLATKSLVRYDASPKIHSIFTTGIAWRVEVITQRPMNSIGYRHHRFASHHHHRVAICLYHTSGTSDDSPDDTVEPSTTARR</sequence>
<dbReference type="Proteomes" id="UP000294933">
    <property type="component" value="Unassembled WGS sequence"/>
</dbReference>
<keyword evidence="2" id="KW-1185">Reference proteome</keyword>
<gene>
    <name evidence="1" type="ORF">BD410DRAFT_445425</name>
</gene>
<name>A0A4Y7PXQ9_9AGAM</name>
<organism evidence="1 2">
    <name type="scientific">Rickenella mellea</name>
    <dbReference type="NCBI Taxonomy" id="50990"/>
    <lineage>
        <taxon>Eukaryota</taxon>
        <taxon>Fungi</taxon>
        <taxon>Dikarya</taxon>
        <taxon>Basidiomycota</taxon>
        <taxon>Agaricomycotina</taxon>
        <taxon>Agaricomycetes</taxon>
        <taxon>Hymenochaetales</taxon>
        <taxon>Rickenellaceae</taxon>
        <taxon>Rickenella</taxon>
    </lineage>
</organism>
<evidence type="ECO:0000313" key="2">
    <source>
        <dbReference type="Proteomes" id="UP000294933"/>
    </source>
</evidence>
<reference evidence="1 2" key="1">
    <citation type="submission" date="2018-06" db="EMBL/GenBank/DDBJ databases">
        <title>A transcriptomic atlas of mushroom development highlights an independent origin of complex multicellularity.</title>
        <authorList>
            <consortium name="DOE Joint Genome Institute"/>
            <person name="Krizsan K."/>
            <person name="Almasi E."/>
            <person name="Merenyi Z."/>
            <person name="Sahu N."/>
            <person name="Viragh M."/>
            <person name="Koszo T."/>
            <person name="Mondo S."/>
            <person name="Kiss B."/>
            <person name="Balint B."/>
            <person name="Kues U."/>
            <person name="Barry K."/>
            <person name="Hegedus J.C."/>
            <person name="Henrissat B."/>
            <person name="Johnson J."/>
            <person name="Lipzen A."/>
            <person name="Ohm R."/>
            <person name="Nagy I."/>
            <person name="Pangilinan J."/>
            <person name="Yan J."/>
            <person name="Xiong Y."/>
            <person name="Grigoriev I.V."/>
            <person name="Hibbett D.S."/>
            <person name="Nagy L.G."/>
        </authorList>
    </citation>
    <scope>NUCLEOTIDE SEQUENCE [LARGE SCALE GENOMIC DNA]</scope>
    <source>
        <strain evidence="1 2">SZMC22713</strain>
    </source>
</reference>
<dbReference type="EMBL" id="ML170198">
    <property type="protein sequence ID" value="TDL19320.1"/>
    <property type="molecule type" value="Genomic_DNA"/>
</dbReference>